<proteinExistence type="predicted"/>
<gene>
    <name evidence="2" type="ORF">MENT_LOCUS36013</name>
</gene>
<dbReference type="OrthoDB" id="5899927at2759"/>
<protein>
    <submittedName>
        <fullName evidence="2">Uncharacterized protein</fullName>
    </submittedName>
</protein>
<comment type="caution">
    <text evidence="2">The sequence shown here is derived from an EMBL/GenBank/DDBJ whole genome shotgun (WGS) entry which is preliminary data.</text>
</comment>
<feature type="compositionally biased region" description="Polar residues" evidence="1">
    <location>
        <begin position="8"/>
        <end position="24"/>
    </location>
</feature>
<sequence length="88" mass="9997">MKQERGRNVNNNVAPSSGYSDDNLINTALDNRQQQAEKPKVFGLSQQEVPHLNFQADMEGGSDMNPIEMRNHLRSQLKSRKGRNDDTK</sequence>
<organism evidence="2 3">
    <name type="scientific">Meloidogyne enterolobii</name>
    <name type="common">Root-knot nematode worm</name>
    <name type="synonym">Meloidogyne mayaguensis</name>
    <dbReference type="NCBI Taxonomy" id="390850"/>
    <lineage>
        <taxon>Eukaryota</taxon>
        <taxon>Metazoa</taxon>
        <taxon>Ecdysozoa</taxon>
        <taxon>Nematoda</taxon>
        <taxon>Chromadorea</taxon>
        <taxon>Rhabditida</taxon>
        <taxon>Tylenchina</taxon>
        <taxon>Tylenchomorpha</taxon>
        <taxon>Tylenchoidea</taxon>
        <taxon>Meloidogynidae</taxon>
        <taxon>Meloidogyninae</taxon>
        <taxon>Meloidogyne</taxon>
    </lineage>
</organism>
<feature type="region of interest" description="Disordered" evidence="1">
    <location>
        <begin position="1"/>
        <end position="24"/>
    </location>
</feature>
<dbReference type="Proteomes" id="UP000580250">
    <property type="component" value="Unassembled WGS sequence"/>
</dbReference>
<dbReference type="EMBL" id="CAJEWN010000477">
    <property type="protein sequence ID" value="CAD2183700.1"/>
    <property type="molecule type" value="Genomic_DNA"/>
</dbReference>
<evidence type="ECO:0000313" key="2">
    <source>
        <dbReference type="EMBL" id="CAD2183700.1"/>
    </source>
</evidence>
<evidence type="ECO:0000256" key="1">
    <source>
        <dbReference type="SAM" id="MobiDB-lite"/>
    </source>
</evidence>
<accession>A0A6V7W9T5</accession>
<feature type="region of interest" description="Disordered" evidence="1">
    <location>
        <begin position="56"/>
        <end position="88"/>
    </location>
</feature>
<feature type="compositionally biased region" description="Basic residues" evidence="1">
    <location>
        <begin position="72"/>
        <end position="81"/>
    </location>
</feature>
<name>A0A6V7W9T5_MELEN</name>
<dbReference type="AlphaFoldDB" id="A0A6V7W9T5"/>
<evidence type="ECO:0000313" key="3">
    <source>
        <dbReference type="Proteomes" id="UP000580250"/>
    </source>
</evidence>
<reference evidence="2 3" key="1">
    <citation type="submission" date="2020-08" db="EMBL/GenBank/DDBJ databases">
        <authorList>
            <person name="Koutsovoulos G."/>
            <person name="Danchin GJ E."/>
        </authorList>
    </citation>
    <scope>NUCLEOTIDE SEQUENCE [LARGE SCALE GENOMIC DNA]</scope>
</reference>